<evidence type="ECO:0000313" key="3">
    <source>
        <dbReference type="Proteomes" id="UP000238605"/>
    </source>
</evidence>
<accession>A0A2S5SQD3</accession>
<proteinExistence type="predicted"/>
<protein>
    <submittedName>
        <fullName evidence="2">Histidine kinase</fullName>
    </submittedName>
</protein>
<evidence type="ECO:0000313" key="2">
    <source>
        <dbReference type="EMBL" id="PPE64951.1"/>
    </source>
</evidence>
<dbReference type="InterPro" id="IPR029016">
    <property type="entry name" value="GAF-like_dom_sf"/>
</dbReference>
<keyword evidence="3" id="KW-1185">Reference proteome</keyword>
<keyword evidence="2" id="KW-0808">Transferase</keyword>
<dbReference type="SUPFAM" id="SSF55781">
    <property type="entry name" value="GAF domain-like"/>
    <property type="match status" value="1"/>
</dbReference>
<dbReference type="InterPro" id="IPR003018">
    <property type="entry name" value="GAF"/>
</dbReference>
<dbReference type="OrthoDB" id="9803824at2"/>
<dbReference type="PANTHER" id="PTHR43102:SF2">
    <property type="entry name" value="GAF DOMAIN-CONTAINING PROTEIN"/>
    <property type="match status" value="1"/>
</dbReference>
<dbReference type="Proteomes" id="UP000238605">
    <property type="component" value="Unassembled WGS sequence"/>
</dbReference>
<keyword evidence="2" id="KW-0418">Kinase</keyword>
<dbReference type="Gene3D" id="3.30.450.40">
    <property type="match status" value="1"/>
</dbReference>
<dbReference type="Pfam" id="PF01590">
    <property type="entry name" value="GAF"/>
    <property type="match status" value="1"/>
</dbReference>
<dbReference type="PANTHER" id="PTHR43102">
    <property type="entry name" value="SLR1143 PROTEIN"/>
    <property type="match status" value="1"/>
</dbReference>
<feature type="domain" description="GAF" evidence="1">
    <location>
        <begin position="32"/>
        <end position="172"/>
    </location>
</feature>
<gene>
    <name evidence="2" type="ORF">C1704_16720</name>
</gene>
<dbReference type="AlphaFoldDB" id="A0A2S5SQD3"/>
<dbReference type="RefSeq" id="WP_104303882.1">
    <property type="nucleotide sequence ID" value="NZ_PSNX01000019.1"/>
</dbReference>
<dbReference type="SMART" id="SM00065">
    <property type="entry name" value="GAF"/>
    <property type="match status" value="1"/>
</dbReference>
<reference evidence="2 3" key="1">
    <citation type="submission" date="2018-02" db="EMBL/GenBank/DDBJ databases">
        <title>Reclassifiation of [Polyangium] brachysporum DSM 7029 as Guopingzhaonella breviflexa gen. nov., sp. nov., a member of the family Comamonadaceae.</title>
        <authorList>
            <person name="Tang B."/>
        </authorList>
    </citation>
    <scope>NUCLEOTIDE SEQUENCE [LARGE SCALE GENOMIC DNA]</scope>
    <source>
        <strain evidence="2 3">BCRC 80649</strain>
    </source>
</reference>
<comment type="caution">
    <text evidence="2">The sequence shown here is derived from an EMBL/GenBank/DDBJ whole genome shotgun (WGS) entry which is preliminary data.</text>
</comment>
<dbReference type="EMBL" id="PSNX01000019">
    <property type="protein sequence ID" value="PPE64951.1"/>
    <property type="molecule type" value="Genomic_DNA"/>
</dbReference>
<evidence type="ECO:0000259" key="1">
    <source>
        <dbReference type="SMART" id="SM00065"/>
    </source>
</evidence>
<organism evidence="2 3">
    <name type="scientific">Caldimonas caldifontis</name>
    <dbReference type="NCBI Taxonomy" id="1452508"/>
    <lineage>
        <taxon>Bacteria</taxon>
        <taxon>Pseudomonadati</taxon>
        <taxon>Pseudomonadota</taxon>
        <taxon>Betaproteobacteria</taxon>
        <taxon>Burkholderiales</taxon>
        <taxon>Sphaerotilaceae</taxon>
        <taxon>Caldimonas</taxon>
    </lineage>
</organism>
<sequence>MPPVPTPVAAALPAREDDRLRALHALLILDTPPEARFDRIVAFAAQEFDVPIALISLIDHDRQWFKARLGLDVCETGRDVSFCAHAILQDAPMVIDDALADPRFAANPLVLGEPRIRFYAGAALETPQGHRLGTLCLIDHQPRQLDATGLAILRALRDLAQAELLGPPAEAA</sequence>
<name>A0A2S5SQD3_9BURK</name>
<dbReference type="GO" id="GO:0016301">
    <property type="term" value="F:kinase activity"/>
    <property type="evidence" value="ECO:0007669"/>
    <property type="project" value="UniProtKB-KW"/>
</dbReference>